<dbReference type="PROSITE" id="PS51186">
    <property type="entry name" value="GNAT"/>
    <property type="match status" value="1"/>
</dbReference>
<keyword evidence="2" id="KW-0012">Acyltransferase</keyword>
<sequence length="154" mass="16822">MSEQGGVVVRAAGEADLDVAAELFRGYLDFYEVAVEDPGRPREFLAERIAKDESLVLLADVEGAGTVGFAQVYRGFSSLALRPAWVLNDLYVSPSGRRTGAGRALLREVLERARRAGVAGVQLETAYDNHVAQGLYESEGFVREGFHVYFHDLG</sequence>
<accession>A0ABP3FTT7</accession>
<proteinExistence type="predicted"/>
<name>A0ABP3FTT7_9ACTN</name>
<dbReference type="Proteomes" id="UP001501867">
    <property type="component" value="Unassembled WGS sequence"/>
</dbReference>
<dbReference type="Gene3D" id="3.40.630.30">
    <property type="match status" value="1"/>
</dbReference>
<dbReference type="PANTHER" id="PTHR43877">
    <property type="entry name" value="AMINOALKYLPHOSPHONATE N-ACETYLTRANSFERASE-RELATED-RELATED"/>
    <property type="match status" value="1"/>
</dbReference>
<dbReference type="InterPro" id="IPR000182">
    <property type="entry name" value="GNAT_dom"/>
</dbReference>
<dbReference type="InterPro" id="IPR050832">
    <property type="entry name" value="Bact_Acetyltransf"/>
</dbReference>
<evidence type="ECO:0000313" key="5">
    <source>
        <dbReference type="Proteomes" id="UP001501867"/>
    </source>
</evidence>
<evidence type="ECO:0000256" key="1">
    <source>
        <dbReference type="ARBA" id="ARBA00022679"/>
    </source>
</evidence>
<dbReference type="InterPro" id="IPR016181">
    <property type="entry name" value="Acyl_CoA_acyltransferase"/>
</dbReference>
<dbReference type="EMBL" id="BAAABV010000032">
    <property type="protein sequence ID" value="GAA0323690.1"/>
    <property type="molecule type" value="Genomic_DNA"/>
</dbReference>
<gene>
    <name evidence="4" type="ORF">GCM10010302_73560</name>
</gene>
<evidence type="ECO:0000313" key="4">
    <source>
        <dbReference type="EMBL" id="GAA0323690.1"/>
    </source>
</evidence>
<evidence type="ECO:0000259" key="3">
    <source>
        <dbReference type="PROSITE" id="PS51186"/>
    </source>
</evidence>
<dbReference type="SUPFAM" id="SSF55729">
    <property type="entry name" value="Acyl-CoA N-acyltransferases (Nat)"/>
    <property type="match status" value="1"/>
</dbReference>
<reference evidence="5" key="1">
    <citation type="journal article" date="2019" name="Int. J. Syst. Evol. Microbiol.">
        <title>The Global Catalogue of Microorganisms (GCM) 10K type strain sequencing project: providing services to taxonomists for standard genome sequencing and annotation.</title>
        <authorList>
            <consortium name="The Broad Institute Genomics Platform"/>
            <consortium name="The Broad Institute Genome Sequencing Center for Infectious Disease"/>
            <person name="Wu L."/>
            <person name="Ma J."/>
        </authorList>
    </citation>
    <scope>NUCLEOTIDE SEQUENCE [LARGE SCALE GENOMIC DNA]</scope>
    <source>
        <strain evidence="5">JCM 4505</strain>
    </source>
</reference>
<dbReference type="RefSeq" id="WP_344169621.1">
    <property type="nucleotide sequence ID" value="NZ_BAAABV010000032.1"/>
</dbReference>
<protein>
    <submittedName>
        <fullName evidence="4">GNAT family N-acetyltransferase</fullName>
    </submittedName>
</protein>
<dbReference type="PANTHER" id="PTHR43877:SF2">
    <property type="entry name" value="AMINOALKYLPHOSPHONATE N-ACETYLTRANSFERASE-RELATED"/>
    <property type="match status" value="1"/>
</dbReference>
<evidence type="ECO:0000256" key="2">
    <source>
        <dbReference type="ARBA" id="ARBA00023315"/>
    </source>
</evidence>
<keyword evidence="5" id="KW-1185">Reference proteome</keyword>
<comment type="caution">
    <text evidence="4">The sequence shown here is derived from an EMBL/GenBank/DDBJ whole genome shotgun (WGS) entry which is preliminary data.</text>
</comment>
<keyword evidence="1" id="KW-0808">Transferase</keyword>
<dbReference type="CDD" id="cd04301">
    <property type="entry name" value="NAT_SF"/>
    <property type="match status" value="1"/>
</dbReference>
<dbReference type="Pfam" id="PF00583">
    <property type="entry name" value="Acetyltransf_1"/>
    <property type="match status" value="1"/>
</dbReference>
<feature type="domain" description="N-acetyltransferase" evidence="3">
    <location>
        <begin position="7"/>
        <end position="154"/>
    </location>
</feature>
<organism evidence="4 5">
    <name type="scientific">Streptomyces polychromogenes</name>
    <dbReference type="NCBI Taxonomy" id="67342"/>
    <lineage>
        <taxon>Bacteria</taxon>
        <taxon>Bacillati</taxon>
        <taxon>Actinomycetota</taxon>
        <taxon>Actinomycetes</taxon>
        <taxon>Kitasatosporales</taxon>
        <taxon>Streptomycetaceae</taxon>
        <taxon>Streptomyces</taxon>
    </lineage>
</organism>